<keyword evidence="2" id="KW-1185">Reference proteome</keyword>
<organism evidence="1 2">
    <name type="scientific">Pisolithus microcarpus 441</name>
    <dbReference type="NCBI Taxonomy" id="765257"/>
    <lineage>
        <taxon>Eukaryota</taxon>
        <taxon>Fungi</taxon>
        <taxon>Dikarya</taxon>
        <taxon>Basidiomycota</taxon>
        <taxon>Agaricomycotina</taxon>
        <taxon>Agaricomycetes</taxon>
        <taxon>Agaricomycetidae</taxon>
        <taxon>Boletales</taxon>
        <taxon>Sclerodermatineae</taxon>
        <taxon>Pisolithaceae</taxon>
        <taxon>Pisolithus</taxon>
    </lineage>
</organism>
<reference evidence="2" key="2">
    <citation type="submission" date="2015-01" db="EMBL/GenBank/DDBJ databases">
        <title>Evolutionary Origins and Diversification of the Mycorrhizal Mutualists.</title>
        <authorList>
            <consortium name="DOE Joint Genome Institute"/>
            <consortium name="Mycorrhizal Genomics Consortium"/>
            <person name="Kohler A."/>
            <person name="Kuo A."/>
            <person name="Nagy L.G."/>
            <person name="Floudas D."/>
            <person name="Copeland A."/>
            <person name="Barry K.W."/>
            <person name="Cichocki N."/>
            <person name="Veneault-Fourrey C."/>
            <person name="LaButti K."/>
            <person name="Lindquist E.A."/>
            <person name="Lipzen A."/>
            <person name="Lundell T."/>
            <person name="Morin E."/>
            <person name="Murat C."/>
            <person name="Riley R."/>
            <person name="Ohm R."/>
            <person name="Sun H."/>
            <person name="Tunlid A."/>
            <person name="Henrissat B."/>
            <person name="Grigoriev I.V."/>
            <person name="Hibbett D.S."/>
            <person name="Martin F."/>
        </authorList>
    </citation>
    <scope>NUCLEOTIDE SEQUENCE [LARGE SCALE GENOMIC DNA]</scope>
    <source>
        <strain evidence="2">441</strain>
    </source>
</reference>
<sequence length="54" mass="6364">MEARLEYPCLPHRIIEYTYRQFCKAIYNSFASTQCLRRGAVHVPNYLNSCESGY</sequence>
<gene>
    <name evidence="1" type="ORF">PISMIDRAFT_678033</name>
</gene>
<evidence type="ECO:0000313" key="1">
    <source>
        <dbReference type="EMBL" id="KIK24641.1"/>
    </source>
</evidence>
<reference evidence="1 2" key="1">
    <citation type="submission" date="2014-04" db="EMBL/GenBank/DDBJ databases">
        <authorList>
            <consortium name="DOE Joint Genome Institute"/>
            <person name="Kuo A."/>
            <person name="Kohler A."/>
            <person name="Costa M.D."/>
            <person name="Nagy L.G."/>
            <person name="Floudas D."/>
            <person name="Copeland A."/>
            <person name="Barry K.W."/>
            <person name="Cichocki N."/>
            <person name="Veneault-Fourrey C."/>
            <person name="LaButti K."/>
            <person name="Lindquist E.A."/>
            <person name="Lipzen A."/>
            <person name="Lundell T."/>
            <person name="Morin E."/>
            <person name="Murat C."/>
            <person name="Sun H."/>
            <person name="Tunlid A."/>
            <person name="Henrissat B."/>
            <person name="Grigoriev I.V."/>
            <person name="Hibbett D.S."/>
            <person name="Martin F."/>
            <person name="Nordberg H.P."/>
            <person name="Cantor M.N."/>
            <person name="Hua S.X."/>
        </authorList>
    </citation>
    <scope>NUCLEOTIDE SEQUENCE [LARGE SCALE GENOMIC DNA]</scope>
    <source>
        <strain evidence="1 2">441</strain>
    </source>
</reference>
<dbReference type="Proteomes" id="UP000054018">
    <property type="component" value="Unassembled WGS sequence"/>
</dbReference>
<dbReference type="HOGENOM" id="CLU_3051249_0_0_1"/>
<dbReference type="EMBL" id="KN833714">
    <property type="protein sequence ID" value="KIK24641.1"/>
    <property type="molecule type" value="Genomic_DNA"/>
</dbReference>
<dbReference type="AlphaFoldDB" id="A0A0C9Z641"/>
<protein>
    <submittedName>
        <fullName evidence="1">Uncharacterized protein</fullName>
    </submittedName>
</protein>
<accession>A0A0C9Z641</accession>
<proteinExistence type="predicted"/>
<evidence type="ECO:0000313" key="2">
    <source>
        <dbReference type="Proteomes" id="UP000054018"/>
    </source>
</evidence>
<name>A0A0C9Z641_9AGAM</name>